<keyword evidence="4 6" id="KW-0472">Membrane</keyword>
<dbReference type="InterPro" id="IPR013525">
    <property type="entry name" value="ABC2_TM"/>
</dbReference>
<dbReference type="PROSITE" id="PS51012">
    <property type="entry name" value="ABC_TM2"/>
    <property type="match status" value="1"/>
</dbReference>
<dbReference type="InterPro" id="IPR052902">
    <property type="entry name" value="ABC-2_transporter"/>
</dbReference>
<keyword evidence="3 6" id="KW-1133">Transmembrane helix</keyword>
<evidence type="ECO:0000256" key="5">
    <source>
        <dbReference type="ARBA" id="ARBA00023251"/>
    </source>
</evidence>
<dbReference type="Proteomes" id="UP001501094">
    <property type="component" value="Unassembled WGS sequence"/>
</dbReference>
<gene>
    <name evidence="8" type="ORF">GCM10009751_15750</name>
</gene>
<evidence type="ECO:0000256" key="6">
    <source>
        <dbReference type="RuleBase" id="RU361157"/>
    </source>
</evidence>
<feature type="transmembrane region" description="Helical" evidence="6">
    <location>
        <begin position="63"/>
        <end position="85"/>
    </location>
</feature>
<feature type="transmembrane region" description="Helical" evidence="6">
    <location>
        <begin position="106"/>
        <end position="137"/>
    </location>
</feature>
<dbReference type="Pfam" id="PF01061">
    <property type="entry name" value="ABC2_membrane"/>
    <property type="match status" value="1"/>
</dbReference>
<keyword evidence="6" id="KW-0813">Transport</keyword>
<feature type="domain" description="ABC transmembrane type-2" evidence="7">
    <location>
        <begin position="20"/>
        <end position="251"/>
    </location>
</feature>
<proteinExistence type="inferred from homology"/>
<name>A0ABN2NC07_9MICO</name>
<protein>
    <recommendedName>
        <fullName evidence="6">Transport permease protein</fullName>
    </recommendedName>
</protein>
<feature type="transmembrane region" description="Helical" evidence="6">
    <location>
        <begin position="178"/>
        <end position="196"/>
    </location>
</feature>
<sequence>MSAVGTLLRVETRVWLRDPAGVFFALVFPALILVALGLLIPSFGEPIDDPALPWDSAPAVTAWVPTVLGLAVATISLTTMPVQFATFREKGVLRRLATTPMPPRRLIGVHLVINVVALVVAGAAAVVGAVTILGVPFAVDPATVLLCFVLATTAMFSLGLLVAAWAERATAASGLGMLLYFPSLLFSGVWVPLPVMPDWMQEVSKYTPVGAAAQGMLAGWFGDAFPLTQVLVMAAWTAVLFPLGVRLFRWT</sequence>
<keyword evidence="9" id="KW-1185">Reference proteome</keyword>
<evidence type="ECO:0000256" key="2">
    <source>
        <dbReference type="ARBA" id="ARBA00022692"/>
    </source>
</evidence>
<comment type="subcellular location">
    <subcellularLocation>
        <location evidence="6">Cell membrane</location>
        <topology evidence="6">Multi-pass membrane protein</topology>
    </subcellularLocation>
    <subcellularLocation>
        <location evidence="1">Membrane</location>
        <topology evidence="1">Multi-pass membrane protein</topology>
    </subcellularLocation>
</comment>
<dbReference type="InterPro" id="IPR047817">
    <property type="entry name" value="ABC2_TM_bact-type"/>
</dbReference>
<comment type="caution">
    <text evidence="8">The sequence shown here is derived from an EMBL/GenBank/DDBJ whole genome shotgun (WGS) entry which is preliminary data.</text>
</comment>
<dbReference type="PIRSF" id="PIRSF006648">
    <property type="entry name" value="DrrB"/>
    <property type="match status" value="1"/>
</dbReference>
<feature type="transmembrane region" description="Helical" evidence="6">
    <location>
        <begin position="21"/>
        <end position="43"/>
    </location>
</feature>
<reference evidence="8 9" key="1">
    <citation type="journal article" date="2019" name="Int. J. Syst. Evol. Microbiol.">
        <title>The Global Catalogue of Microorganisms (GCM) 10K type strain sequencing project: providing services to taxonomists for standard genome sequencing and annotation.</title>
        <authorList>
            <consortium name="The Broad Institute Genomics Platform"/>
            <consortium name="The Broad Institute Genome Sequencing Center for Infectious Disease"/>
            <person name="Wu L."/>
            <person name="Ma J."/>
        </authorList>
    </citation>
    <scope>NUCLEOTIDE SEQUENCE [LARGE SCALE GENOMIC DNA]</scope>
    <source>
        <strain evidence="8 9">JCM 14326</strain>
    </source>
</reference>
<organism evidence="8 9">
    <name type="scientific">Myceligenerans crystallogenes</name>
    <dbReference type="NCBI Taxonomy" id="316335"/>
    <lineage>
        <taxon>Bacteria</taxon>
        <taxon>Bacillati</taxon>
        <taxon>Actinomycetota</taxon>
        <taxon>Actinomycetes</taxon>
        <taxon>Micrococcales</taxon>
        <taxon>Promicromonosporaceae</taxon>
        <taxon>Myceligenerans</taxon>
    </lineage>
</organism>
<accession>A0ABN2NC07</accession>
<evidence type="ECO:0000259" key="7">
    <source>
        <dbReference type="PROSITE" id="PS51012"/>
    </source>
</evidence>
<evidence type="ECO:0000256" key="4">
    <source>
        <dbReference type="ARBA" id="ARBA00023136"/>
    </source>
</evidence>
<evidence type="ECO:0000313" key="8">
    <source>
        <dbReference type="EMBL" id="GAA1859159.1"/>
    </source>
</evidence>
<evidence type="ECO:0000256" key="3">
    <source>
        <dbReference type="ARBA" id="ARBA00022989"/>
    </source>
</evidence>
<evidence type="ECO:0000313" key="9">
    <source>
        <dbReference type="Proteomes" id="UP001501094"/>
    </source>
</evidence>
<feature type="transmembrane region" description="Helical" evidence="6">
    <location>
        <begin position="227"/>
        <end position="248"/>
    </location>
</feature>
<keyword evidence="2 6" id="KW-0812">Transmembrane</keyword>
<dbReference type="PANTHER" id="PTHR43027">
    <property type="entry name" value="DOXORUBICIN RESISTANCE ABC TRANSPORTER PERMEASE PROTEIN DRRC-RELATED"/>
    <property type="match status" value="1"/>
</dbReference>
<dbReference type="PANTHER" id="PTHR43027:SF2">
    <property type="entry name" value="TRANSPORT PERMEASE PROTEIN"/>
    <property type="match status" value="1"/>
</dbReference>
<keyword evidence="6" id="KW-1003">Cell membrane</keyword>
<dbReference type="EMBL" id="BAAANL010000003">
    <property type="protein sequence ID" value="GAA1859159.1"/>
    <property type="molecule type" value="Genomic_DNA"/>
</dbReference>
<comment type="similarity">
    <text evidence="6">Belongs to the ABC-2 integral membrane protein family.</text>
</comment>
<evidence type="ECO:0000256" key="1">
    <source>
        <dbReference type="ARBA" id="ARBA00004141"/>
    </source>
</evidence>
<dbReference type="InterPro" id="IPR000412">
    <property type="entry name" value="ABC_2_transport"/>
</dbReference>
<feature type="transmembrane region" description="Helical" evidence="6">
    <location>
        <begin position="143"/>
        <end position="166"/>
    </location>
</feature>
<dbReference type="RefSeq" id="WP_344101339.1">
    <property type="nucleotide sequence ID" value="NZ_BAAANL010000003.1"/>
</dbReference>
<keyword evidence="5" id="KW-0046">Antibiotic resistance</keyword>